<dbReference type="PROSITE" id="PS00678">
    <property type="entry name" value="WD_REPEATS_1"/>
    <property type="match status" value="2"/>
</dbReference>
<gene>
    <name evidence="6" type="ORF">D0433_02395</name>
</gene>
<name>A0A395M302_9BACT</name>
<sequence>MNMRNRFIDLYAELGLTPNATAEEIRAAYKNLIKETHPDKFPNLSARERERLERRAQRLNEAKNILLDEQKRRQYDELYKQHLAEAVAFATKAGYDGTSYSEYVSRMEDIQAWNEKFGTRSRVRPLVFVLLFVMAVISLFWRFVNPEEFGKASPPPETPTLTLADEIYRTTAVTQSIALLEQGKMLAAVASHRGIVGWFPNRPQEATLLYADSTAVSLAAFGNWLALGTMKGQLHFFEFKDNLLKLTRTIDAHQSVITCVNFSHDGKLLVTSSWDKTAKIWNTETGELVRTRMGIAFPIYAAVFTSDDRHIAFTNDQQVMVWNWRDGQLKNIGLHRRRLLTMSTYGDWVLSAGEDRIVKLTHITTGSVRTIEPEPMTITCVAFSPKGNIFATANADGFVRVYAAQSCRKLEVIAAHAHQSGKGKATCVRFSDDGRTLYSSGADSSVKSWDMAQYLSLPS</sequence>
<dbReference type="CDD" id="cd00200">
    <property type="entry name" value="WD40"/>
    <property type="match status" value="1"/>
</dbReference>
<evidence type="ECO:0000256" key="1">
    <source>
        <dbReference type="ARBA" id="ARBA00022574"/>
    </source>
</evidence>
<feature type="repeat" description="WD" evidence="3">
    <location>
        <begin position="250"/>
        <end position="291"/>
    </location>
</feature>
<dbReference type="InterPro" id="IPR001623">
    <property type="entry name" value="DnaJ_domain"/>
</dbReference>
<evidence type="ECO:0000259" key="5">
    <source>
        <dbReference type="PROSITE" id="PS50076"/>
    </source>
</evidence>
<protein>
    <recommendedName>
        <fullName evidence="5">J domain-containing protein</fullName>
    </recommendedName>
</protein>
<dbReference type="PRINTS" id="PR00625">
    <property type="entry name" value="JDOMAIN"/>
</dbReference>
<dbReference type="PROSITE" id="PS50076">
    <property type="entry name" value="DNAJ_2"/>
    <property type="match status" value="1"/>
</dbReference>
<feature type="transmembrane region" description="Helical" evidence="4">
    <location>
        <begin position="126"/>
        <end position="144"/>
    </location>
</feature>
<dbReference type="EMBL" id="PHFL01000010">
    <property type="protein sequence ID" value="RFM25051.1"/>
    <property type="molecule type" value="Genomic_DNA"/>
</dbReference>
<dbReference type="Proteomes" id="UP000266389">
    <property type="component" value="Unassembled WGS sequence"/>
</dbReference>
<keyword evidence="4" id="KW-1133">Transmembrane helix</keyword>
<dbReference type="SUPFAM" id="SSF50978">
    <property type="entry name" value="WD40 repeat-like"/>
    <property type="match status" value="1"/>
</dbReference>
<accession>A0A395M302</accession>
<keyword evidence="2" id="KW-0677">Repeat</keyword>
<dbReference type="InterPro" id="IPR001680">
    <property type="entry name" value="WD40_rpt"/>
</dbReference>
<dbReference type="PANTHER" id="PTHR19848:SF8">
    <property type="entry name" value="F-BOX AND WD REPEAT DOMAIN CONTAINING 7"/>
    <property type="match status" value="1"/>
</dbReference>
<evidence type="ECO:0000313" key="6">
    <source>
        <dbReference type="EMBL" id="RFM25051.1"/>
    </source>
</evidence>
<dbReference type="SMART" id="SM00271">
    <property type="entry name" value="DnaJ"/>
    <property type="match status" value="1"/>
</dbReference>
<keyword evidence="4" id="KW-0472">Membrane</keyword>
<dbReference type="SUPFAM" id="SSF46565">
    <property type="entry name" value="Chaperone J-domain"/>
    <property type="match status" value="1"/>
</dbReference>
<dbReference type="InterPro" id="IPR015943">
    <property type="entry name" value="WD40/YVTN_repeat-like_dom_sf"/>
</dbReference>
<dbReference type="AlphaFoldDB" id="A0A395M302"/>
<proteinExistence type="predicted"/>
<dbReference type="Pfam" id="PF00226">
    <property type="entry name" value="DnaJ"/>
    <property type="match status" value="1"/>
</dbReference>
<evidence type="ECO:0000256" key="3">
    <source>
        <dbReference type="PROSITE-ProRule" id="PRU00221"/>
    </source>
</evidence>
<dbReference type="PROSITE" id="PS50294">
    <property type="entry name" value="WD_REPEATS_REGION"/>
    <property type="match status" value="2"/>
</dbReference>
<organism evidence="6 7">
    <name type="scientific">Candidatus Thermochlorobacter aerophilus</name>
    <dbReference type="NCBI Taxonomy" id="1868324"/>
    <lineage>
        <taxon>Bacteria</taxon>
        <taxon>Pseudomonadati</taxon>
        <taxon>Chlorobiota</taxon>
        <taxon>Chlorobiia</taxon>
        <taxon>Chlorobiales</taxon>
        <taxon>Candidatus Thermochlorobacteriaceae</taxon>
        <taxon>Candidatus Thermochlorobacter</taxon>
    </lineage>
</organism>
<comment type="caution">
    <text evidence="6">The sequence shown here is derived from an EMBL/GenBank/DDBJ whole genome shotgun (WGS) entry which is preliminary data.</text>
</comment>
<dbReference type="CDD" id="cd06257">
    <property type="entry name" value="DnaJ"/>
    <property type="match status" value="1"/>
</dbReference>
<keyword evidence="4" id="KW-0812">Transmembrane</keyword>
<dbReference type="Gene3D" id="1.10.287.110">
    <property type="entry name" value="DnaJ domain"/>
    <property type="match status" value="1"/>
</dbReference>
<dbReference type="PANTHER" id="PTHR19848">
    <property type="entry name" value="WD40 REPEAT PROTEIN"/>
    <property type="match status" value="1"/>
</dbReference>
<dbReference type="Pfam" id="PF00400">
    <property type="entry name" value="WD40"/>
    <property type="match status" value="3"/>
</dbReference>
<dbReference type="SMART" id="SM00320">
    <property type="entry name" value="WD40"/>
    <property type="match status" value="5"/>
</dbReference>
<dbReference type="InterPro" id="IPR036869">
    <property type="entry name" value="J_dom_sf"/>
</dbReference>
<dbReference type="InterPro" id="IPR019775">
    <property type="entry name" value="WD40_repeat_CS"/>
</dbReference>
<feature type="repeat" description="WD" evidence="3">
    <location>
        <begin position="371"/>
        <end position="412"/>
    </location>
</feature>
<dbReference type="PROSITE" id="PS50082">
    <property type="entry name" value="WD_REPEATS_2"/>
    <property type="match status" value="3"/>
</dbReference>
<dbReference type="Gene3D" id="2.130.10.10">
    <property type="entry name" value="YVTN repeat-like/Quinoprotein amine dehydrogenase"/>
    <property type="match status" value="2"/>
</dbReference>
<evidence type="ECO:0000256" key="4">
    <source>
        <dbReference type="SAM" id="Phobius"/>
    </source>
</evidence>
<dbReference type="InterPro" id="IPR036322">
    <property type="entry name" value="WD40_repeat_dom_sf"/>
</dbReference>
<evidence type="ECO:0000313" key="7">
    <source>
        <dbReference type="Proteomes" id="UP000266389"/>
    </source>
</evidence>
<keyword evidence="1 3" id="KW-0853">WD repeat</keyword>
<feature type="domain" description="J" evidence="5">
    <location>
        <begin position="9"/>
        <end position="79"/>
    </location>
</feature>
<feature type="repeat" description="WD" evidence="3">
    <location>
        <begin position="418"/>
        <end position="451"/>
    </location>
</feature>
<reference evidence="6 7" key="1">
    <citation type="journal article" date="2011" name="ISME J.">
        <title>Community ecology of hot spring cyanobacterial mats: predominant populations and their functional potential.</title>
        <authorList>
            <person name="Klatt C.G."/>
            <person name="Wood J.M."/>
            <person name="Rusch D.B."/>
            <person name="Bateson M.M."/>
            <person name="Hamamura N."/>
            <person name="Heidelberg J.F."/>
            <person name="Grossman A.R."/>
            <person name="Bhaya D."/>
            <person name="Cohan F.M."/>
            <person name="Kuhl M."/>
            <person name="Bryant D.A."/>
            <person name="Ward D.M."/>
        </authorList>
    </citation>
    <scope>NUCLEOTIDE SEQUENCE [LARGE SCALE GENOMIC DNA]</scope>
    <source>
        <strain evidence="6">OS</strain>
    </source>
</reference>
<evidence type="ECO:0000256" key="2">
    <source>
        <dbReference type="ARBA" id="ARBA00022737"/>
    </source>
</evidence>